<accession>A0A7X0DMT7</accession>
<evidence type="ECO:0000256" key="3">
    <source>
        <dbReference type="ARBA" id="ARBA00023163"/>
    </source>
</evidence>
<evidence type="ECO:0000256" key="2">
    <source>
        <dbReference type="ARBA" id="ARBA00023125"/>
    </source>
</evidence>
<sequence>MIRNSPAAHAIRLLGDRWSFLVIRDAFLGRTRFDDFVHTTGAPRSTLTKRLNALTERGVLARQPYQAHPPRDDYVLTPMGEDLYDFAVSVWHWEITHGPKTAGTTVPDRLRHRLCGQAFDPVTVCLDCGAPVLPREVAYRVEAEQIADADAALNDGSPQRRSRPPGPGQVPGDPSMLQAAELIGDQWTPLLVSALLLGIRRYDEFQKELKAATNILADRLRLLVEAGVVRRIAYQDHPVRYEYRLTRKGRDLYPVIMALHRWGERWLVPDAAVGLHHHCTDTPLATATVCSYCRHPLKRGDVTFKVSVPVR</sequence>
<evidence type="ECO:0000259" key="5">
    <source>
        <dbReference type="PROSITE" id="PS51118"/>
    </source>
</evidence>
<name>A0A7X0DMT7_NOVIT</name>
<dbReference type="Gene3D" id="1.10.10.10">
    <property type="entry name" value="Winged helix-like DNA-binding domain superfamily/Winged helix DNA-binding domain"/>
    <property type="match status" value="2"/>
</dbReference>
<dbReference type="InterPro" id="IPR036388">
    <property type="entry name" value="WH-like_DNA-bd_sf"/>
</dbReference>
<evidence type="ECO:0000256" key="1">
    <source>
        <dbReference type="ARBA" id="ARBA00023015"/>
    </source>
</evidence>
<dbReference type="EMBL" id="JACIIX010000011">
    <property type="protein sequence ID" value="MBB6211443.1"/>
    <property type="molecule type" value="Genomic_DNA"/>
</dbReference>
<dbReference type="Pfam" id="PF01638">
    <property type="entry name" value="HxlR"/>
    <property type="match status" value="2"/>
</dbReference>
<dbReference type="AlphaFoldDB" id="A0A7X0DMT7"/>
<keyword evidence="2 6" id="KW-0238">DNA-binding</keyword>
<feature type="domain" description="HTH hxlR-type" evidence="5">
    <location>
        <begin position="173"/>
        <end position="271"/>
    </location>
</feature>
<evidence type="ECO:0000256" key="4">
    <source>
        <dbReference type="SAM" id="MobiDB-lite"/>
    </source>
</evidence>
<dbReference type="RefSeq" id="WP_184264256.1">
    <property type="nucleotide sequence ID" value="NZ_JACIIX010000011.1"/>
</dbReference>
<dbReference type="PROSITE" id="PS51118">
    <property type="entry name" value="HTH_HXLR"/>
    <property type="match status" value="2"/>
</dbReference>
<dbReference type="SUPFAM" id="SSF46785">
    <property type="entry name" value="Winged helix' DNA-binding domain"/>
    <property type="match status" value="2"/>
</dbReference>
<organism evidence="6 7">
    <name type="scientific">Novispirillum itersonii</name>
    <name type="common">Aquaspirillum itersonii</name>
    <dbReference type="NCBI Taxonomy" id="189"/>
    <lineage>
        <taxon>Bacteria</taxon>
        <taxon>Pseudomonadati</taxon>
        <taxon>Pseudomonadota</taxon>
        <taxon>Alphaproteobacteria</taxon>
        <taxon>Rhodospirillales</taxon>
        <taxon>Novispirillaceae</taxon>
        <taxon>Novispirillum</taxon>
    </lineage>
</organism>
<dbReference type="Proteomes" id="UP000544872">
    <property type="component" value="Unassembled WGS sequence"/>
</dbReference>
<evidence type="ECO:0000313" key="6">
    <source>
        <dbReference type="EMBL" id="MBB6211443.1"/>
    </source>
</evidence>
<protein>
    <submittedName>
        <fullName evidence="6">DNA-binding HxlR family transcriptional regulator</fullName>
    </submittedName>
</protein>
<proteinExistence type="predicted"/>
<dbReference type="InterPro" id="IPR036390">
    <property type="entry name" value="WH_DNA-bd_sf"/>
</dbReference>
<dbReference type="PANTHER" id="PTHR33204">
    <property type="entry name" value="TRANSCRIPTIONAL REGULATOR, MARR FAMILY"/>
    <property type="match status" value="1"/>
</dbReference>
<feature type="domain" description="HTH hxlR-type" evidence="5">
    <location>
        <begin position="5"/>
        <end position="102"/>
    </location>
</feature>
<evidence type="ECO:0000313" key="7">
    <source>
        <dbReference type="Proteomes" id="UP000544872"/>
    </source>
</evidence>
<dbReference type="InterPro" id="IPR002577">
    <property type="entry name" value="HTH_HxlR"/>
</dbReference>
<dbReference type="PANTHER" id="PTHR33204:SF18">
    <property type="entry name" value="TRANSCRIPTIONAL REGULATORY PROTEIN"/>
    <property type="match status" value="1"/>
</dbReference>
<dbReference type="GO" id="GO:0003677">
    <property type="term" value="F:DNA binding"/>
    <property type="evidence" value="ECO:0007669"/>
    <property type="project" value="UniProtKB-KW"/>
</dbReference>
<feature type="region of interest" description="Disordered" evidence="4">
    <location>
        <begin position="150"/>
        <end position="174"/>
    </location>
</feature>
<gene>
    <name evidence="6" type="ORF">FHS48_002882</name>
</gene>
<comment type="caution">
    <text evidence="6">The sequence shown here is derived from an EMBL/GenBank/DDBJ whole genome shotgun (WGS) entry which is preliminary data.</text>
</comment>
<keyword evidence="1" id="KW-0805">Transcription regulation</keyword>
<keyword evidence="3" id="KW-0804">Transcription</keyword>
<keyword evidence="7" id="KW-1185">Reference proteome</keyword>
<reference evidence="6 7" key="1">
    <citation type="submission" date="2020-08" db="EMBL/GenBank/DDBJ databases">
        <title>Genomic Encyclopedia of Type Strains, Phase IV (KMG-IV): sequencing the most valuable type-strain genomes for metagenomic binning, comparative biology and taxonomic classification.</title>
        <authorList>
            <person name="Goeker M."/>
        </authorList>
    </citation>
    <scope>NUCLEOTIDE SEQUENCE [LARGE SCALE GENOMIC DNA]</scope>
    <source>
        <strain evidence="6 7">DSM 11590</strain>
    </source>
</reference>